<dbReference type="GO" id="GO:0006281">
    <property type="term" value="P:DNA repair"/>
    <property type="evidence" value="ECO:0007669"/>
    <property type="project" value="UniProtKB-KW"/>
</dbReference>
<dbReference type="NCBIfam" id="TIGR00589">
    <property type="entry name" value="ogt"/>
    <property type="match status" value="1"/>
</dbReference>
<sequence length="194" mass="19845">MTTAPRTAAPATDARAAAAVTTTLATPDGPFTVVVDPEGTVLASGWTSDPADLVALVHPGLRPAEVTPVADDDPAVAPAVAAVRAYYAGDVHAIDAVPVRQASGPYRAHAWDVLRTVEPGDPVTYTRYAELSGRPAAVRAAAGACATNAAALFVPCHRVLRTDGSLGGFRYGLAVKRSLLEREARATGAPALLA</sequence>
<comment type="caution">
    <text evidence="8">The sequence shown here is derived from an EMBL/GenBank/DDBJ whole genome shotgun (WGS) entry which is preliminary data.</text>
</comment>
<dbReference type="EC" id="2.1.1.63" evidence="8"/>
<keyword evidence="4" id="KW-0227">DNA damage</keyword>
<dbReference type="Gene3D" id="1.10.10.10">
    <property type="entry name" value="Winged helix-like DNA-binding domain superfamily/Winged helix DNA-binding domain"/>
    <property type="match status" value="1"/>
</dbReference>
<comment type="catalytic activity">
    <reaction evidence="1">
        <text>a 4-O-methyl-thymidine in DNA + L-cysteinyl-[protein] = a thymidine in DNA + S-methyl-L-cysteinyl-[protein]</text>
        <dbReference type="Rhea" id="RHEA:53428"/>
        <dbReference type="Rhea" id="RHEA-COMP:10131"/>
        <dbReference type="Rhea" id="RHEA-COMP:10132"/>
        <dbReference type="Rhea" id="RHEA-COMP:13555"/>
        <dbReference type="Rhea" id="RHEA-COMP:13556"/>
        <dbReference type="ChEBI" id="CHEBI:29950"/>
        <dbReference type="ChEBI" id="CHEBI:82612"/>
        <dbReference type="ChEBI" id="CHEBI:137386"/>
        <dbReference type="ChEBI" id="CHEBI:137387"/>
        <dbReference type="EC" id="2.1.1.63"/>
    </reaction>
</comment>
<dbReference type="InterPro" id="IPR014048">
    <property type="entry name" value="MethylDNA_cys_MeTrfase_DNA-bd"/>
</dbReference>
<dbReference type="InterPro" id="IPR001497">
    <property type="entry name" value="MethylDNA_cys_MeTrfase_AS"/>
</dbReference>
<feature type="domain" description="Methylated-DNA-[protein]-cysteine S-methyltransferase DNA binding" evidence="7">
    <location>
        <begin position="106"/>
        <end position="184"/>
    </location>
</feature>
<evidence type="ECO:0000313" key="8">
    <source>
        <dbReference type="EMBL" id="MTG87657.1"/>
    </source>
</evidence>
<dbReference type="AlphaFoldDB" id="A0A6N7ZDY1"/>
<dbReference type="RefSeq" id="WP_318657166.1">
    <property type="nucleotide sequence ID" value="NZ_WMKA01000002.1"/>
</dbReference>
<evidence type="ECO:0000313" key="9">
    <source>
        <dbReference type="Proteomes" id="UP000440668"/>
    </source>
</evidence>
<evidence type="ECO:0000256" key="6">
    <source>
        <dbReference type="ARBA" id="ARBA00049348"/>
    </source>
</evidence>
<evidence type="ECO:0000256" key="3">
    <source>
        <dbReference type="ARBA" id="ARBA00022679"/>
    </source>
</evidence>
<dbReference type="InterPro" id="IPR036388">
    <property type="entry name" value="WH-like_DNA-bd_sf"/>
</dbReference>
<reference evidence="8 9" key="1">
    <citation type="submission" date="2019-11" db="EMBL/GenBank/DDBJ databases">
        <title>Cellulosimicrobium composti sp. nov. isolated from a compost.</title>
        <authorList>
            <person name="Yang Y."/>
        </authorList>
    </citation>
    <scope>NUCLEOTIDE SEQUENCE [LARGE SCALE GENOMIC DNA]</scope>
    <source>
        <strain evidence="8 9">BIT-GX5</strain>
    </source>
</reference>
<dbReference type="InterPro" id="IPR036217">
    <property type="entry name" value="MethylDNA_cys_MeTrfase_DNAb"/>
</dbReference>
<dbReference type="Pfam" id="PF01035">
    <property type="entry name" value="DNA_binding_1"/>
    <property type="match status" value="1"/>
</dbReference>
<protein>
    <submittedName>
        <fullName evidence="8">Methylated-DNA--[protein]-cysteine S-methyltransferase</fullName>
        <ecNumber evidence="8">2.1.1.63</ecNumber>
    </submittedName>
</protein>
<evidence type="ECO:0000256" key="4">
    <source>
        <dbReference type="ARBA" id="ARBA00022763"/>
    </source>
</evidence>
<keyword evidence="2 8" id="KW-0489">Methyltransferase</keyword>
<dbReference type="PANTHER" id="PTHR10815">
    <property type="entry name" value="METHYLATED-DNA--PROTEIN-CYSTEINE METHYLTRANSFERASE"/>
    <property type="match status" value="1"/>
</dbReference>
<keyword evidence="5" id="KW-0234">DNA repair</keyword>
<dbReference type="PANTHER" id="PTHR10815:SF13">
    <property type="entry name" value="METHYLATED-DNA--PROTEIN-CYSTEINE METHYLTRANSFERASE"/>
    <property type="match status" value="1"/>
</dbReference>
<keyword evidence="3 8" id="KW-0808">Transferase</keyword>
<evidence type="ECO:0000256" key="5">
    <source>
        <dbReference type="ARBA" id="ARBA00023204"/>
    </source>
</evidence>
<accession>A0A6N7ZDY1</accession>
<dbReference type="Proteomes" id="UP000440668">
    <property type="component" value="Unassembled WGS sequence"/>
</dbReference>
<evidence type="ECO:0000256" key="1">
    <source>
        <dbReference type="ARBA" id="ARBA00001286"/>
    </source>
</evidence>
<dbReference type="EMBL" id="WMKA01000002">
    <property type="protein sequence ID" value="MTG87657.1"/>
    <property type="molecule type" value="Genomic_DNA"/>
</dbReference>
<dbReference type="CDD" id="cd06445">
    <property type="entry name" value="ATase"/>
    <property type="match status" value="1"/>
</dbReference>
<evidence type="ECO:0000256" key="2">
    <source>
        <dbReference type="ARBA" id="ARBA00022603"/>
    </source>
</evidence>
<dbReference type="GO" id="GO:0032259">
    <property type="term" value="P:methylation"/>
    <property type="evidence" value="ECO:0007669"/>
    <property type="project" value="UniProtKB-KW"/>
</dbReference>
<evidence type="ECO:0000259" key="7">
    <source>
        <dbReference type="Pfam" id="PF01035"/>
    </source>
</evidence>
<comment type="catalytic activity">
    <reaction evidence="6">
        <text>a 6-O-methyl-2'-deoxyguanosine in DNA + L-cysteinyl-[protein] = S-methyl-L-cysteinyl-[protein] + a 2'-deoxyguanosine in DNA</text>
        <dbReference type="Rhea" id="RHEA:24000"/>
        <dbReference type="Rhea" id="RHEA-COMP:10131"/>
        <dbReference type="Rhea" id="RHEA-COMP:10132"/>
        <dbReference type="Rhea" id="RHEA-COMP:11367"/>
        <dbReference type="Rhea" id="RHEA-COMP:11368"/>
        <dbReference type="ChEBI" id="CHEBI:29950"/>
        <dbReference type="ChEBI" id="CHEBI:82612"/>
        <dbReference type="ChEBI" id="CHEBI:85445"/>
        <dbReference type="ChEBI" id="CHEBI:85448"/>
        <dbReference type="EC" id="2.1.1.63"/>
    </reaction>
</comment>
<gene>
    <name evidence="8" type="ORF">GJV82_01600</name>
</gene>
<dbReference type="GO" id="GO:0003908">
    <property type="term" value="F:methylated-DNA-[protein]-cysteine S-methyltransferase activity"/>
    <property type="evidence" value="ECO:0007669"/>
    <property type="project" value="UniProtKB-EC"/>
</dbReference>
<organism evidence="8 9">
    <name type="scientific">Cellulosimicrobium composti</name>
    <dbReference type="NCBI Taxonomy" id="2672572"/>
    <lineage>
        <taxon>Bacteria</taxon>
        <taxon>Bacillati</taxon>
        <taxon>Actinomycetota</taxon>
        <taxon>Actinomycetes</taxon>
        <taxon>Micrococcales</taxon>
        <taxon>Promicromonosporaceae</taxon>
        <taxon>Cellulosimicrobium</taxon>
    </lineage>
</organism>
<dbReference type="PROSITE" id="PS00374">
    <property type="entry name" value="MGMT"/>
    <property type="match status" value="1"/>
</dbReference>
<proteinExistence type="predicted"/>
<name>A0A6N7ZDY1_9MICO</name>
<dbReference type="SUPFAM" id="SSF46767">
    <property type="entry name" value="Methylated DNA-protein cysteine methyltransferase, C-terminal domain"/>
    <property type="match status" value="1"/>
</dbReference>